<evidence type="ECO:0000256" key="1">
    <source>
        <dbReference type="SAM" id="MobiDB-lite"/>
    </source>
</evidence>
<name>A0A2A9N6G0_9AGAR</name>
<evidence type="ECO:0008006" key="6">
    <source>
        <dbReference type="Google" id="ProtNLM"/>
    </source>
</evidence>
<keyword evidence="5" id="KW-1185">Reference proteome</keyword>
<dbReference type="GO" id="GO:0019988">
    <property type="term" value="P:charged-tRNA amino acid modification"/>
    <property type="evidence" value="ECO:0007669"/>
    <property type="project" value="InterPro"/>
</dbReference>
<proteinExistence type="predicted"/>
<dbReference type="Pfam" id="PF04179">
    <property type="entry name" value="Init_tRNA_PT"/>
    <property type="match status" value="1"/>
</dbReference>
<dbReference type="Pfam" id="PF17184">
    <property type="entry name" value="Rit1_C"/>
    <property type="match status" value="1"/>
</dbReference>
<dbReference type="GO" id="GO:0043399">
    <property type="term" value="F:tRNA adenosine(64)-2'-O-ribosylphosphate transferase activity"/>
    <property type="evidence" value="ECO:0007669"/>
    <property type="project" value="InterPro"/>
</dbReference>
<feature type="domain" description="Rit1 DUSP-like" evidence="2">
    <location>
        <begin position="381"/>
        <end position="501"/>
    </location>
</feature>
<organism evidence="4 5">
    <name type="scientific">Amanita thiersii Skay4041</name>
    <dbReference type="NCBI Taxonomy" id="703135"/>
    <lineage>
        <taxon>Eukaryota</taxon>
        <taxon>Fungi</taxon>
        <taxon>Dikarya</taxon>
        <taxon>Basidiomycota</taxon>
        <taxon>Agaricomycotina</taxon>
        <taxon>Agaricomycetes</taxon>
        <taxon>Agaricomycetidae</taxon>
        <taxon>Agaricales</taxon>
        <taxon>Pluteineae</taxon>
        <taxon>Amanitaceae</taxon>
        <taxon>Amanita</taxon>
    </lineage>
</organism>
<dbReference type="Proteomes" id="UP000242287">
    <property type="component" value="Unassembled WGS sequence"/>
</dbReference>
<dbReference type="PANTHER" id="PTHR31811:SF0">
    <property type="entry name" value="TRNA A64-2'-O-RIBOSYLPHOSPHATE TRANSFERASE"/>
    <property type="match status" value="1"/>
</dbReference>
<dbReference type="InterPro" id="IPR033421">
    <property type="entry name" value="Rit1_DUSP-like"/>
</dbReference>
<accession>A0A2A9N6G0</accession>
<dbReference type="PANTHER" id="PTHR31811">
    <property type="entry name" value="TRNA A64-2'-O-RIBOSYLPHOSPHATE TRANSFERASE"/>
    <property type="match status" value="1"/>
</dbReference>
<dbReference type="EMBL" id="KZ302332">
    <property type="protein sequence ID" value="PFH45595.1"/>
    <property type="molecule type" value="Genomic_DNA"/>
</dbReference>
<evidence type="ECO:0000313" key="4">
    <source>
        <dbReference type="EMBL" id="PFH45595.1"/>
    </source>
</evidence>
<dbReference type="OrthoDB" id="45256at2759"/>
<protein>
    <recommendedName>
        <fullName evidence="6">Initiator tRNA phosphoribosyl transferase</fullName>
    </recommendedName>
</protein>
<feature type="domain" description="Rit1 N-terminal" evidence="3">
    <location>
        <begin position="13"/>
        <end position="285"/>
    </location>
</feature>
<dbReference type="PIRSF" id="PIRSF007747">
    <property type="entry name" value="Ribosyl_Ptfrase"/>
    <property type="match status" value="1"/>
</dbReference>
<dbReference type="InterPro" id="IPR007306">
    <property type="entry name" value="Rit1"/>
</dbReference>
<gene>
    <name evidence="4" type="ORF">AMATHDRAFT_158622</name>
</gene>
<dbReference type="STRING" id="703135.A0A2A9N6G0"/>
<sequence>MTDSLDQDTFAYLRKESLDIFNRLHSIAEDVLFVEQVHETYPHLPLLPNLRCGAWYTDPSISEDVPAYFKSTDGHFNNWSLNLRRANLHLLPMLIDRGGMVIVDSTRAGKRMPDALSKTVPIWCSVINRAMSYRHPDKSRYMHTEWDTALYTPPGTVSRQEHCQIELLLDGWARALASSSFDLPTLAYPLRPLWVYPSATSFPSLPSTIETQAARGFTPVICVSASKQTLEGTQRRLSGFTYIQGSGDDHELWGHGLTPQLFWKHKDVLLLTDRATLPTLVENIVSSSHSLPLPPQHNPSRNILLSLKPTPIARVHGFISIASAEIMIMKQLALSLGSRNVQGDGQAYVLISPEPLDPHDDTTNNSSEPSNNTPQSSTCHMLNLVAPNGKRGQLHFLQETLPRAMSFVCSHLFRGGDSPRSICCVCDTSGLDRSVGVTLAALQLFFDDDGNLRNCGNQFREGSGATIATKKAIQTRLEWIISSEPRANPSRTTLKRVNEYLMTPKTFRQSAVASDFASSSN</sequence>
<reference evidence="4 5" key="1">
    <citation type="submission" date="2014-02" db="EMBL/GenBank/DDBJ databases">
        <title>Transposable element dynamics among asymbiotic and ectomycorrhizal Amanita fungi.</title>
        <authorList>
            <consortium name="DOE Joint Genome Institute"/>
            <person name="Hess J."/>
            <person name="Skrede I."/>
            <person name="Wolfe B."/>
            <person name="LaButti K."/>
            <person name="Ohm R.A."/>
            <person name="Grigoriev I.V."/>
            <person name="Pringle A."/>
        </authorList>
    </citation>
    <scope>NUCLEOTIDE SEQUENCE [LARGE SCALE GENOMIC DNA]</scope>
    <source>
        <strain evidence="4 5">SKay4041</strain>
    </source>
</reference>
<evidence type="ECO:0000313" key="5">
    <source>
        <dbReference type="Proteomes" id="UP000242287"/>
    </source>
</evidence>
<dbReference type="GO" id="GO:0005737">
    <property type="term" value="C:cytoplasm"/>
    <property type="evidence" value="ECO:0007669"/>
    <property type="project" value="TreeGrafter"/>
</dbReference>
<feature type="region of interest" description="Disordered" evidence="1">
    <location>
        <begin position="351"/>
        <end position="377"/>
    </location>
</feature>
<evidence type="ECO:0000259" key="2">
    <source>
        <dbReference type="Pfam" id="PF04179"/>
    </source>
</evidence>
<dbReference type="AlphaFoldDB" id="A0A2A9N6G0"/>
<dbReference type="InterPro" id="IPR033449">
    <property type="entry name" value="Rit1_N"/>
</dbReference>
<evidence type="ECO:0000259" key="3">
    <source>
        <dbReference type="Pfam" id="PF17184"/>
    </source>
</evidence>
<feature type="compositionally biased region" description="Low complexity" evidence="1">
    <location>
        <begin position="363"/>
        <end position="377"/>
    </location>
</feature>